<reference evidence="2" key="1">
    <citation type="submission" date="2021-07" db="EMBL/GenBank/DDBJ databases">
        <title>New genus and species of the family Alcaligenaceae.</title>
        <authorList>
            <person name="Hahn M.W."/>
        </authorList>
    </citation>
    <scope>NUCLEOTIDE SEQUENCE</scope>
    <source>
        <strain evidence="2">LF4-65</strain>
    </source>
</reference>
<dbReference type="GO" id="GO:0016787">
    <property type="term" value="F:hydrolase activity"/>
    <property type="evidence" value="ECO:0007669"/>
    <property type="project" value="UniProtKB-KW"/>
</dbReference>
<proteinExistence type="predicted"/>
<accession>A0A953N949</accession>
<name>A0A953N949_9BURK</name>
<keyword evidence="3" id="KW-1185">Reference proteome</keyword>
<gene>
    <name evidence="2" type="ORF">KZZ10_02010</name>
</gene>
<dbReference type="Gene3D" id="3.40.50.1820">
    <property type="entry name" value="alpha/beta hydrolase"/>
    <property type="match status" value="1"/>
</dbReference>
<dbReference type="Pfam" id="PF00975">
    <property type="entry name" value="Thioesterase"/>
    <property type="match status" value="1"/>
</dbReference>
<organism evidence="2 3">
    <name type="scientific">Zwartia hollandica</name>
    <dbReference type="NCBI Taxonomy" id="324606"/>
    <lineage>
        <taxon>Bacteria</taxon>
        <taxon>Pseudomonadati</taxon>
        <taxon>Pseudomonadota</taxon>
        <taxon>Betaproteobacteria</taxon>
        <taxon>Burkholderiales</taxon>
        <taxon>Alcaligenaceae</taxon>
        <taxon>Zwartia</taxon>
    </lineage>
</organism>
<evidence type="ECO:0000313" key="3">
    <source>
        <dbReference type="Proteomes" id="UP000739565"/>
    </source>
</evidence>
<evidence type="ECO:0000313" key="2">
    <source>
        <dbReference type="EMBL" id="MBZ1349409.1"/>
    </source>
</evidence>
<comment type="caution">
    <text evidence="2">The sequence shown here is derived from an EMBL/GenBank/DDBJ whole genome shotgun (WGS) entry which is preliminary data.</text>
</comment>
<dbReference type="EMBL" id="JAHXRI010000004">
    <property type="protein sequence ID" value="MBZ1349409.1"/>
    <property type="molecule type" value="Genomic_DNA"/>
</dbReference>
<dbReference type="AlphaFoldDB" id="A0A953N949"/>
<dbReference type="RefSeq" id="WP_259659833.1">
    <property type="nucleotide sequence ID" value="NZ_JAHXRI010000004.1"/>
</dbReference>
<feature type="domain" description="Thioesterase TesA-like" evidence="1">
    <location>
        <begin position="66"/>
        <end position="305"/>
    </location>
</feature>
<dbReference type="InterPro" id="IPR020802">
    <property type="entry name" value="TesA-like"/>
</dbReference>
<keyword evidence="2" id="KW-0378">Hydrolase</keyword>
<sequence>QIEYCHLAHDEQSIAMLARAFEKNLAELAEHCLNDPLAVTYSPTDAVDNYDPMLPLRVTGSKLPLFCVHAGSGSGTVFRPLAESLGNDQPVWALHAKGQEPGESPHRSMDEIVECYIKAILRVQPKGPYQLLGWSFGGWIVQEIARRLELQGHEVRLLAILDTQIRPPSTWTDRSLVGKHGQVLCMAKDNRIDLCGAPNNYEGHLQAVHQWMQEHGEIPPTATVAWFEDALEQVAIRQNLIVQHTIKPCTASILLFRAAREPSPEYKDAFDWSRYTHGALSSIDMDVEHGKMADAAASVEIAQLLQQKLK</sequence>
<protein>
    <submittedName>
        <fullName evidence="2">Alpha/beta fold hydrolase</fullName>
    </submittedName>
</protein>
<feature type="non-terminal residue" evidence="2">
    <location>
        <position position="1"/>
    </location>
</feature>
<dbReference type="Proteomes" id="UP000739565">
    <property type="component" value="Unassembled WGS sequence"/>
</dbReference>
<dbReference type="InterPro" id="IPR029058">
    <property type="entry name" value="AB_hydrolase_fold"/>
</dbReference>
<dbReference type="SMART" id="SM00824">
    <property type="entry name" value="PKS_TE"/>
    <property type="match status" value="1"/>
</dbReference>
<evidence type="ECO:0000259" key="1">
    <source>
        <dbReference type="SMART" id="SM00824"/>
    </source>
</evidence>
<dbReference type="SUPFAM" id="SSF53474">
    <property type="entry name" value="alpha/beta-Hydrolases"/>
    <property type="match status" value="1"/>
</dbReference>
<dbReference type="InterPro" id="IPR001031">
    <property type="entry name" value="Thioesterase"/>
</dbReference>